<proteinExistence type="inferred from homology"/>
<feature type="transmembrane region" description="Helical" evidence="7">
    <location>
        <begin position="360"/>
        <end position="384"/>
    </location>
</feature>
<feature type="transmembrane region" description="Helical" evidence="7">
    <location>
        <begin position="490"/>
        <end position="511"/>
    </location>
</feature>
<evidence type="ECO:0000313" key="11">
    <source>
        <dbReference type="Proteomes" id="UP000432089"/>
    </source>
</evidence>
<evidence type="ECO:0000259" key="8">
    <source>
        <dbReference type="Pfam" id="PF02687"/>
    </source>
</evidence>
<dbReference type="PANTHER" id="PTHR30489:SF0">
    <property type="entry name" value="LIPOPROTEIN-RELEASING SYSTEM TRANSMEMBRANE PROTEIN LOLE"/>
    <property type="match status" value="1"/>
</dbReference>
<feature type="transmembrane region" description="Helical" evidence="7">
    <location>
        <begin position="764"/>
        <end position="791"/>
    </location>
</feature>
<keyword evidence="11" id="KW-1185">Reference proteome</keyword>
<sequence>MASPMPIARAEAGLASAHLALRWLIGGEWRAHPWRFLATALAIAVGVALGFAVHLVNGSALASFDGAVRGVNGQADRAVRAASALGLDEALYPRVVAAPGVADASPVVSLDARAGTARFTLLGLDVIRAAAVSPSLVGIRPNGPDAGSDDIFAADALFLSRSALQASGAAIGDTLDVAANNRTVRLRIAGTLPGVPDGQMLGTLDIAAAQWRFDRLGRLDRIDLKLADAAAADAALKDLLPADANLGSAETESAQNGALSRAYRVNLDMLALVALLTGGFLVFSAQSLSVARRLRAFALVRTLGLPRGGVVAAVAAEGLLIGIGGALGGLLAGYGLAVLAVRFFGGDLGAGYFEGSHVSIVFQPLAAAAFFALGLAAAVLGSVLPARAASRAAPAAALKNSGDLLDPRTPVPWKPALVLLAAGALLSLAPPIGGLPILGFAAMALLLAGGVAGVPWLARFLLGLFGRRRRRGAVPAELALRHLGGAPGEAATALCGIVASTALMIAMATMVTSFRGAVDEWLEQVLSSDLYLRAEGGASFDPAAQARLKAVPGVGSLAFSRQIALGLSPERPPLTLIARPLDGGPSDSLLAMIEATPERPLGTVPVFVSEPASRLYGWKLGQTIELPIGKGERFAVAGIWRDYARQFGAVVIQSADYERLTGDATRDEAAATLAPGVDADAVGRALEDAVPEALRGQVSLARPQTLRAYALDLFDHSFAVTYVLEAVAILVGLAGVAATVSAQTVARAREFGMLRHLGLQKRQIVLMLGAEGALLGLVGGVAGVALGGVLAQVLIHVINPQSFNFTMATRVPFGTILGVIAALVAAAALTAMLAGRRATARDAVLAVREDW</sequence>
<dbReference type="EMBL" id="VZDO01000009">
    <property type="protein sequence ID" value="KAB0679613.1"/>
    <property type="molecule type" value="Genomic_DNA"/>
</dbReference>
<dbReference type="AlphaFoldDB" id="A0A7V7PNV7"/>
<feature type="transmembrane region" description="Helical" evidence="7">
    <location>
        <begin position="719"/>
        <end position="743"/>
    </location>
</feature>
<evidence type="ECO:0000313" key="10">
    <source>
        <dbReference type="EMBL" id="KAB0679613.1"/>
    </source>
</evidence>
<gene>
    <name evidence="10" type="ORF">F6X38_12380</name>
</gene>
<organism evidence="10 11">
    <name type="scientific">Plantimonas leprariae</name>
    <dbReference type="NCBI Taxonomy" id="2615207"/>
    <lineage>
        <taxon>Bacteria</taxon>
        <taxon>Pseudomonadati</taxon>
        <taxon>Pseudomonadota</taxon>
        <taxon>Alphaproteobacteria</taxon>
        <taxon>Hyphomicrobiales</taxon>
        <taxon>Aurantimonadaceae</taxon>
        <taxon>Plantimonas</taxon>
    </lineage>
</organism>
<reference evidence="10 11" key="1">
    <citation type="submission" date="2019-09" db="EMBL/GenBank/DDBJ databases">
        <title>YIM 132180 draft genome.</title>
        <authorList>
            <person name="Zhang K."/>
        </authorList>
    </citation>
    <scope>NUCLEOTIDE SEQUENCE [LARGE SCALE GENOMIC DNA]</scope>
    <source>
        <strain evidence="10 11">YIM 132180</strain>
    </source>
</reference>
<dbReference type="PANTHER" id="PTHR30489">
    <property type="entry name" value="LIPOPROTEIN-RELEASING SYSTEM TRANSMEMBRANE PROTEIN LOLE"/>
    <property type="match status" value="1"/>
</dbReference>
<dbReference type="InterPro" id="IPR051447">
    <property type="entry name" value="Lipoprotein-release_system"/>
</dbReference>
<evidence type="ECO:0000256" key="6">
    <source>
        <dbReference type="ARBA" id="ARBA00023136"/>
    </source>
</evidence>
<dbReference type="Proteomes" id="UP000432089">
    <property type="component" value="Unassembled WGS sequence"/>
</dbReference>
<keyword evidence="5 7" id="KW-1133">Transmembrane helix</keyword>
<comment type="similarity">
    <text evidence="2">Belongs to the ABC-4 integral membrane protein family. LolC/E subfamily.</text>
</comment>
<evidence type="ECO:0000259" key="9">
    <source>
        <dbReference type="Pfam" id="PF12704"/>
    </source>
</evidence>
<protein>
    <submittedName>
        <fullName evidence="10">FtsX-like permease family protein</fullName>
    </submittedName>
</protein>
<dbReference type="InterPro" id="IPR003838">
    <property type="entry name" value="ABC3_permease_C"/>
</dbReference>
<dbReference type="GO" id="GO:0098797">
    <property type="term" value="C:plasma membrane protein complex"/>
    <property type="evidence" value="ECO:0007669"/>
    <property type="project" value="TreeGrafter"/>
</dbReference>
<keyword evidence="3" id="KW-1003">Cell membrane</keyword>
<feature type="transmembrane region" description="Helical" evidence="7">
    <location>
        <begin position="36"/>
        <end position="56"/>
    </location>
</feature>
<feature type="transmembrane region" description="Helical" evidence="7">
    <location>
        <begin position="811"/>
        <end position="834"/>
    </location>
</feature>
<comment type="caution">
    <text evidence="10">The sequence shown here is derived from an EMBL/GenBank/DDBJ whole genome shotgun (WGS) entry which is preliminary data.</text>
</comment>
<feature type="domain" description="MacB-like periplasmic core" evidence="9">
    <location>
        <begin position="37"/>
        <end position="239"/>
    </location>
</feature>
<feature type="transmembrane region" description="Helical" evidence="7">
    <location>
        <begin position="310"/>
        <end position="340"/>
    </location>
</feature>
<feature type="transmembrane region" description="Helical" evidence="7">
    <location>
        <begin position="440"/>
        <end position="462"/>
    </location>
</feature>
<feature type="transmembrane region" description="Helical" evidence="7">
    <location>
        <begin position="269"/>
        <end position="290"/>
    </location>
</feature>
<feature type="transmembrane region" description="Helical" evidence="7">
    <location>
        <begin position="416"/>
        <end position="434"/>
    </location>
</feature>
<evidence type="ECO:0000256" key="5">
    <source>
        <dbReference type="ARBA" id="ARBA00022989"/>
    </source>
</evidence>
<evidence type="ECO:0000256" key="1">
    <source>
        <dbReference type="ARBA" id="ARBA00004651"/>
    </source>
</evidence>
<evidence type="ECO:0000256" key="7">
    <source>
        <dbReference type="SAM" id="Phobius"/>
    </source>
</evidence>
<dbReference type="Pfam" id="PF02687">
    <property type="entry name" value="FtsX"/>
    <property type="match status" value="2"/>
</dbReference>
<comment type="subcellular location">
    <subcellularLocation>
        <location evidence="1">Cell membrane</location>
        <topology evidence="1">Multi-pass membrane protein</topology>
    </subcellularLocation>
</comment>
<accession>A0A7V7PNV7</accession>
<name>A0A7V7PNV7_9HYPH</name>
<keyword evidence="4 7" id="KW-0812">Transmembrane</keyword>
<feature type="domain" description="ABC3 transporter permease C-terminal" evidence="8">
    <location>
        <begin position="726"/>
        <end position="839"/>
    </location>
</feature>
<evidence type="ECO:0000256" key="3">
    <source>
        <dbReference type="ARBA" id="ARBA00022475"/>
    </source>
</evidence>
<evidence type="ECO:0000256" key="2">
    <source>
        <dbReference type="ARBA" id="ARBA00005236"/>
    </source>
</evidence>
<evidence type="ECO:0000256" key="4">
    <source>
        <dbReference type="ARBA" id="ARBA00022692"/>
    </source>
</evidence>
<dbReference type="GO" id="GO:0044874">
    <property type="term" value="P:lipoprotein localization to outer membrane"/>
    <property type="evidence" value="ECO:0007669"/>
    <property type="project" value="TreeGrafter"/>
</dbReference>
<keyword evidence="6 7" id="KW-0472">Membrane</keyword>
<feature type="domain" description="ABC3 transporter permease C-terminal" evidence="8">
    <location>
        <begin position="270"/>
        <end position="393"/>
    </location>
</feature>
<dbReference type="Pfam" id="PF12704">
    <property type="entry name" value="MacB_PCD"/>
    <property type="match status" value="1"/>
</dbReference>
<dbReference type="InterPro" id="IPR025857">
    <property type="entry name" value="MacB_PCD"/>
</dbReference>